<evidence type="ECO:0000256" key="10">
    <source>
        <dbReference type="ARBA" id="ARBA00061638"/>
    </source>
</evidence>
<evidence type="ECO:0000256" key="8">
    <source>
        <dbReference type="ARBA" id="ARBA00022927"/>
    </source>
</evidence>
<dbReference type="Pfam" id="PF25282">
    <property type="entry name" value="POTRA1_3_Toc75"/>
    <property type="match status" value="2"/>
</dbReference>
<dbReference type="Proteomes" id="UP000825935">
    <property type="component" value="Chromosome 22"/>
</dbReference>
<dbReference type="Gene3D" id="3.10.20.310">
    <property type="entry name" value="membrane protein fhac"/>
    <property type="match status" value="2"/>
</dbReference>
<comment type="subcellular location">
    <subcellularLocation>
        <location evidence="1">Plastid</location>
        <location evidence="1">Chloroplast outer membrane</location>
        <topology evidence="1">Multi-pass membrane protein</topology>
    </subcellularLocation>
</comment>
<dbReference type="InterPro" id="IPR000184">
    <property type="entry name" value="Bac_surfAg_D15"/>
</dbReference>
<dbReference type="InterPro" id="IPR057355">
    <property type="entry name" value="POTRA2_Toc75"/>
</dbReference>
<dbReference type="PANTHER" id="PTHR12815">
    <property type="entry name" value="SORTING AND ASSEMBLY MACHINERY SAMM50 PROTEIN FAMILY MEMBER"/>
    <property type="match status" value="1"/>
</dbReference>
<dbReference type="Pfam" id="PF25280">
    <property type="entry name" value="POTRA2_Toc75"/>
    <property type="match status" value="1"/>
</dbReference>
<keyword evidence="2" id="KW-0813">Transport</keyword>
<dbReference type="GO" id="GO:0045036">
    <property type="term" value="P:protein targeting to chloroplast"/>
    <property type="evidence" value="ECO:0007669"/>
    <property type="project" value="UniProtKB-ARBA"/>
</dbReference>
<organism evidence="14 15">
    <name type="scientific">Ceratopteris richardii</name>
    <name type="common">Triangle waterfern</name>
    <dbReference type="NCBI Taxonomy" id="49495"/>
    <lineage>
        <taxon>Eukaryota</taxon>
        <taxon>Viridiplantae</taxon>
        <taxon>Streptophyta</taxon>
        <taxon>Embryophyta</taxon>
        <taxon>Tracheophyta</taxon>
        <taxon>Polypodiopsida</taxon>
        <taxon>Polypodiidae</taxon>
        <taxon>Polypodiales</taxon>
        <taxon>Pteridineae</taxon>
        <taxon>Pteridaceae</taxon>
        <taxon>Parkerioideae</taxon>
        <taxon>Ceratopteris</taxon>
    </lineage>
</organism>
<dbReference type="AlphaFoldDB" id="A0A8T2S5A6"/>
<dbReference type="GO" id="GO:0009707">
    <property type="term" value="C:chloroplast outer membrane"/>
    <property type="evidence" value="ECO:0007669"/>
    <property type="project" value="UniProtKB-SubCell"/>
</dbReference>
<evidence type="ECO:0000256" key="9">
    <source>
        <dbReference type="ARBA" id="ARBA00023136"/>
    </source>
</evidence>
<dbReference type="InterPro" id="IPR057354">
    <property type="entry name" value="POTRA1_3_Toc75"/>
</dbReference>
<evidence type="ECO:0000256" key="5">
    <source>
        <dbReference type="ARBA" id="ARBA00022640"/>
    </source>
</evidence>
<accession>A0A8T2S5A6</accession>
<evidence type="ECO:0000256" key="2">
    <source>
        <dbReference type="ARBA" id="ARBA00022448"/>
    </source>
</evidence>
<evidence type="ECO:0008006" key="16">
    <source>
        <dbReference type="Google" id="ProtNLM"/>
    </source>
</evidence>
<keyword evidence="8" id="KW-0653">Protein transport</keyword>
<sequence length="803" mass="87671">MVSMLNPGLDLRICQRHARNAHASPAVASHGNINPLNPTSETSLGMVQKTTASKGGIKFSTPWRSSGLAAAGFMAGISGVCAMQVFSGGGNGCGGWNGGGFSGGGGGDGGFWHDILQHILLFANAEDVDRNYDSHGLKIGSPVSVTKLKTDKRYKITGVDLRDARSGTNIAPDDPFYELVTMKPGGIFTAAQFQAELDNLTNCGMFERVTMDALPQSDGTVRMQVTFAESEWQHSESVRCLNVSSLPQTKPPEVDIMSLTEVERETFMKQQESDYKERVESAKPVILPSEVEREISAWLKQEARVTARVLQRIRDQIQKWYHDQGFACAQVVNFGNLNSNEIVCEIVEGEITKLVVQFQDKMGLPCEGNTDMRIVERELPKQLQPGYIFNIEAGKKALRTINGLGLFSNIEVNPRPDEKDESGIVVEIKLKELDQKTAEVSTEWSITPGSSGWPSLSSIQPGGSVTFEHRNIHGLNRSLFGNVTSSNLLNPQDDVGFKMEYVHPYLDGVDNPRNRVLKGSCFNSRKLSPVFTGGPGFDEVPTVWVDRAGLKANITENFTRQSKFTYGLVFEEVTTRDETSAICTNGCRTLPSGAFSMDGPPTTLSGTGMDRVGFFQANITRDTTSFKNGTPVGARYIFQVDQGLCVGSKHPLFNRHQFTATHFVQLKKVEEGAKIGPPSVLVLHGRYGGCIGDLAAYDAFTLGGPYSVRGYNMGELGACRRILELAGELRLPILKTHTYGFVEYGTDLGSSKDVRGNPTEYFRRAGGGMSYGVGVKLGLIRAEYAQDCNTGSGALFVRFGERF</sequence>
<dbReference type="Gene3D" id="2.40.160.50">
    <property type="entry name" value="membrane protein fhac: a member of the omp85/tpsb transporter family"/>
    <property type="match status" value="1"/>
</dbReference>
<evidence type="ECO:0000259" key="13">
    <source>
        <dbReference type="Pfam" id="PF25282"/>
    </source>
</evidence>
<dbReference type="EMBL" id="CM035427">
    <property type="protein sequence ID" value="KAH7306400.1"/>
    <property type="molecule type" value="Genomic_DNA"/>
</dbReference>
<evidence type="ECO:0000256" key="3">
    <source>
        <dbReference type="ARBA" id="ARBA00022452"/>
    </source>
</evidence>
<proteinExistence type="inferred from homology"/>
<keyword evidence="6" id="KW-0812">Transmembrane</keyword>
<name>A0A8T2S5A6_CERRI</name>
<reference evidence="14" key="1">
    <citation type="submission" date="2021-08" db="EMBL/GenBank/DDBJ databases">
        <title>WGS assembly of Ceratopteris richardii.</title>
        <authorList>
            <person name="Marchant D.B."/>
            <person name="Chen G."/>
            <person name="Jenkins J."/>
            <person name="Shu S."/>
            <person name="Leebens-Mack J."/>
            <person name="Grimwood J."/>
            <person name="Schmutz J."/>
            <person name="Soltis P."/>
            <person name="Soltis D."/>
            <person name="Chen Z.-H."/>
        </authorList>
    </citation>
    <scope>NUCLEOTIDE SEQUENCE</scope>
    <source>
        <strain evidence="14">Whitten #5841</strain>
        <tissue evidence="14">Leaf</tissue>
    </source>
</reference>
<comment type="caution">
    <text evidence="14">The sequence shown here is derived from an EMBL/GenBank/DDBJ whole genome shotgun (WGS) entry which is preliminary data.</text>
</comment>
<evidence type="ECO:0000259" key="11">
    <source>
        <dbReference type="Pfam" id="PF01103"/>
    </source>
</evidence>
<evidence type="ECO:0000256" key="6">
    <source>
        <dbReference type="ARBA" id="ARBA00022692"/>
    </source>
</evidence>
<feature type="domain" description="Toc75-like second POTRA" evidence="12">
    <location>
        <begin position="238"/>
        <end position="350"/>
    </location>
</feature>
<comment type="similarity">
    <text evidence="10">Belongs to the TOC75 family.</text>
</comment>
<evidence type="ECO:0000313" key="14">
    <source>
        <dbReference type="EMBL" id="KAH7306400.1"/>
    </source>
</evidence>
<evidence type="ECO:0000259" key="12">
    <source>
        <dbReference type="Pfam" id="PF25280"/>
    </source>
</evidence>
<feature type="domain" description="Toc75-like POTRA" evidence="13">
    <location>
        <begin position="351"/>
        <end position="432"/>
    </location>
</feature>
<evidence type="ECO:0000313" key="15">
    <source>
        <dbReference type="Proteomes" id="UP000825935"/>
    </source>
</evidence>
<dbReference type="GO" id="GO:0009658">
    <property type="term" value="P:chloroplast organization"/>
    <property type="evidence" value="ECO:0007669"/>
    <property type="project" value="TreeGrafter"/>
</dbReference>
<keyword evidence="9" id="KW-0472">Membrane</keyword>
<keyword evidence="3" id="KW-1134">Transmembrane beta strand</keyword>
<keyword evidence="15" id="KW-1185">Reference proteome</keyword>
<dbReference type="InterPro" id="IPR039910">
    <property type="entry name" value="D15-like"/>
</dbReference>
<evidence type="ECO:0000256" key="1">
    <source>
        <dbReference type="ARBA" id="ARBA00004396"/>
    </source>
</evidence>
<evidence type="ECO:0000256" key="4">
    <source>
        <dbReference type="ARBA" id="ARBA00022528"/>
    </source>
</evidence>
<keyword evidence="5" id="KW-0934">Plastid</keyword>
<protein>
    <recommendedName>
        <fullName evidence="16">Bacterial surface antigen (D15) domain-containing protein</fullName>
    </recommendedName>
</protein>
<dbReference type="PANTHER" id="PTHR12815:SF42">
    <property type="entry name" value="BACTERIAL SURFACE ANTIGEN (D15) DOMAIN-CONTAINING PROTEIN"/>
    <property type="match status" value="1"/>
</dbReference>
<feature type="domain" description="Bacterial surface antigen (D15)" evidence="11">
    <location>
        <begin position="471"/>
        <end position="787"/>
    </location>
</feature>
<keyword evidence="4" id="KW-0150">Chloroplast</keyword>
<dbReference type="OrthoDB" id="1161695at2759"/>
<dbReference type="FunFam" id="2.40.160.50:FF:000004">
    <property type="entry name" value="Protein TOC75-3 chloroplastic"/>
    <property type="match status" value="1"/>
</dbReference>
<dbReference type="OMA" id="THAFAFW"/>
<dbReference type="GO" id="GO:0045037">
    <property type="term" value="P:protein import into chloroplast stroma"/>
    <property type="evidence" value="ECO:0007669"/>
    <property type="project" value="TreeGrafter"/>
</dbReference>
<evidence type="ECO:0000256" key="7">
    <source>
        <dbReference type="ARBA" id="ARBA00022805"/>
    </source>
</evidence>
<dbReference type="Pfam" id="PF01103">
    <property type="entry name" value="Omp85"/>
    <property type="match status" value="1"/>
</dbReference>
<feature type="domain" description="Toc75-like POTRA" evidence="13">
    <location>
        <begin position="147"/>
        <end position="229"/>
    </location>
</feature>
<gene>
    <name evidence="14" type="ORF">KP509_22G009500</name>
</gene>
<keyword evidence="7" id="KW-1002">Plastid outer membrane</keyword>